<dbReference type="SUPFAM" id="SSF51679">
    <property type="entry name" value="Bacterial luciferase-like"/>
    <property type="match status" value="1"/>
</dbReference>
<evidence type="ECO:0000256" key="3">
    <source>
        <dbReference type="ARBA" id="ARBA00023002"/>
    </source>
</evidence>
<reference evidence="7" key="1">
    <citation type="journal article" date="2019" name="Int. J. Syst. Evol. Microbiol.">
        <title>The Global Catalogue of Microorganisms (GCM) 10K type strain sequencing project: providing services to taxonomists for standard genome sequencing and annotation.</title>
        <authorList>
            <consortium name="The Broad Institute Genomics Platform"/>
            <consortium name="The Broad Institute Genome Sequencing Center for Infectious Disease"/>
            <person name="Wu L."/>
            <person name="Ma J."/>
        </authorList>
    </citation>
    <scope>NUCLEOTIDE SEQUENCE [LARGE SCALE GENOMIC DNA]</scope>
    <source>
        <strain evidence="7">NBRC 103632</strain>
    </source>
</reference>
<proteinExistence type="predicted"/>
<keyword evidence="3 6" id="KW-0560">Oxidoreductase</keyword>
<evidence type="ECO:0000313" key="6">
    <source>
        <dbReference type="EMBL" id="MFC4595815.1"/>
    </source>
</evidence>
<dbReference type="InterPro" id="IPR011251">
    <property type="entry name" value="Luciferase-like_dom"/>
</dbReference>
<keyword evidence="7" id="KW-1185">Reference proteome</keyword>
<dbReference type="PANTHER" id="PTHR42847">
    <property type="entry name" value="ALKANESULFONATE MONOOXYGENASE"/>
    <property type="match status" value="1"/>
</dbReference>
<evidence type="ECO:0000256" key="4">
    <source>
        <dbReference type="ARBA" id="ARBA00023033"/>
    </source>
</evidence>
<comment type="caution">
    <text evidence="6">The sequence shown here is derived from an EMBL/GenBank/DDBJ whole genome shotgun (WGS) entry which is preliminary data.</text>
</comment>
<accession>A0ABV9F1N9</accession>
<evidence type="ECO:0000259" key="5">
    <source>
        <dbReference type="Pfam" id="PF00296"/>
    </source>
</evidence>
<dbReference type="EC" id="1.-.-.-" evidence="6"/>
<gene>
    <name evidence="6" type="ORF">ACFO3E_16765</name>
</gene>
<name>A0ABV9F1N9_9SPHN</name>
<keyword evidence="1" id="KW-0285">Flavoprotein</keyword>
<dbReference type="InterPro" id="IPR019921">
    <property type="entry name" value="Lucif-like_OxRdtase_Rv2161c"/>
</dbReference>
<protein>
    <submittedName>
        <fullName evidence="6">TIGR03619 family F420-dependent LLM class oxidoreductase</fullName>
        <ecNumber evidence="6">1.-.-.-</ecNumber>
    </submittedName>
</protein>
<dbReference type="NCBIfam" id="TIGR03619">
    <property type="entry name" value="F420_Rv2161c"/>
    <property type="match status" value="1"/>
</dbReference>
<dbReference type="GO" id="GO:0016491">
    <property type="term" value="F:oxidoreductase activity"/>
    <property type="evidence" value="ECO:0007669"/>
    <property type="project" value="UniProtKB-KW"/>
</dbReference>
<feature type="domain" description="Luciferase-like" evidence="5">
    <location>
        <begin position="13"/>
        <end position="202"/>
    </location>
</feature>
<evidence type="ECO:0000256" key="1">
    <source>
        <dbReference type="ARBA" id="ARBA00022630"/>
    </source>
</evidence>
<keyword evidence="2" id="KW-0288">FMN</keyword>
<organism evidence="6 7">
    <name type="scientific">Sphingobium tyrosinilyticum</name>
    <dbReference type="NCBI Taxonomy" id="2715436"/>
    <lineage>
        <taxon>Bacteria</taxon>
        <taxon>Pseudomonadati</taxon>
        <taxon>Pseudomonadota</taxon>
        <taxon>Alphaproteobacteria</taxon>
        <taxon>Sphingomonadales</taxon>
        <taxon>Sphingomonadaceae</taxon>
        <taxon>Sphingobium</taxon>
    </lineage>
</organism>
<dbReference type="PANTHER" id="PTHR42847:SF4">
    <property type="entry name" value="ALKANESULFONATE MONOOXYGENASE-RELATED"/>
    <property type="match status" value="1"/>
</dbReference>
<evidence type="ECO:0000256" key="2">
    <source>
        <dbReference type="ARBA" id="ARBA00022643"/>
    </source>
</evidence>
<dbReference type="Proteomes" id="UP001595957">
    <property type="component" value="Unassembled WGS sequence"/>
</dbReference>
<dbReference type="InterPro" id="IPR036661">
    <property type="entry name" value="Luciferase-like_sf"/>
</dbReference>
<evidence type="ECO:0000313" key="7">
    <source>
        <dbReference type="Proteomes" id="UP001595957"/>
    </source>
</evidence>
<dbReference type="InterPro" id="IPR050172">
    <property type="entry name" value="SsuD_RutA_monooxygenase"/>
</dbReference>
<dbReference type="Pfam" id="PF00296">
    <property type="entry name" value="Bac_luciferase"/>
    <property type="match status" value="1"/>
</dbReference>
<dbReference type="RefSeq" id="WP_380806474.1">
    <property type="nucleotide sequence ID" value="NZ_JBHSFZ010000058.1"/>
</dbReference>
<dbReference type="EMBL" id="JBHSFZ010000058">
    <property type="protein sequence ID" value="MFC4595815.1"/>
    <property type="molecule type" value="Genomic_DNA"/>
</dbReference>
<dbReference type="Gene3D" id="3.20.20.30">
    <property type="entry name" value="Luciferase-like domain"/>
    <property type="match status" value="1"/>
</dbReference>
<sequence length="305" mass="33087">MKFSLHIPVGVITPGEFQTMDAIREMAETLECVAVDACYVTDHPAPDAAWLRQGLGHDTLDPFTALAVVAACSTTIRLHTNILVLPYRNPFITAKAAASLQVLSGGRLILGAAAGFQKAEFDALGVDFHKRGKLSDEALETIRLAWAGGPVIKQGMGFNAVGNEPRPAPDPQPLVWIGGGSNAAGERAARWGDGWSPVFVNPKMSKLNRDSGITSIDDLAQKVARVKVLREELGRTGPFDIIIGALVRPEALTRSEADRYIEELQRLAGAGVTWVMYDPGHASRAKWSDHVRWYGEEIIARSRDI</sequence>
<keyword evidence="4" id="KW-0503">Monooxygenase</keyword>